<dbReference type="GO" id="GO:0031965">
    <property type="term" value="C:nuclear membrane"/>
    <property type="evidence" value="ECO:0007669"/>
    <property type="project" value="UniProtKB-SubCell"/>
</dbReference>
<evidence type="ECO:0000256" key="2">
    <source>
        <dbReference type="ARBA" id="ARBA00004567"/>
    </source>
</evidence>
<dbReference type="OrthoDB" id="3797628at2759"/>
<evidence type="ECO:0000256" key="8">
    <source>
        <dbReference type="ARBA" id="ARBA00022927"/>
    </source>
</evidence>
<protein>
    <recommendedName>
        <fullName evidence="13">Peptidase S59 domain-containing protein</fullName>
    </recommendedName>
</protein>
<evidence type="ECO:0000313" key="14">
    <source>
        <dbReference type="EMBL" id="KAH3683390.1"/>
    </source>
</evidence>
<dbReference type="Pfam" id="PF12110">
    <property type="entry name" value="Nup96"/>
    <property type="match status" value="1"/>
</dbReference>
<keyword evidence="6" id="KW-0068">Autocatalytic cleavage</keyword>
<feature type="compositionally biased region" description="Low complexity" evidence="12">
    <location>
        <begin position="79"/>
        <end position="100"/>
    </location>
</feature>
<feature type="compositionally biased region" description="Acidic residues" evidence="12">
    <location>
        <begin position="868"/>
        <end position="878"/>
    </location>
</feature>
<comment type="similarity">
    <text evidence="4">Belongs to the nucleoporin GLFG family.</text>
</comment>
<keyword evidence="5" id="KW-0813">Transport</keyword>
<evidence type="ECO:0000256" key="9">
    <source>
        <dbReference type="ARBA" id="ARBA00023010"/>
    </source>
</evidence>
<dbReference type="GO" id="GO:0000973">
    <property type="term" value="P:post-transcriptional tethering of RNA polymerase II gene DNA at nuclear periphery"/>
    <property type="evidence" value="ECO:0007669"/>
    <property type="project" value="TreeGrafter"/>
</dbReference>
<feature type="compositionally biased region" description="Polar residues" evidence="12">
    <location>
        <begin position="154"/>
        <end position="163"/>
    </location>
</feature>
<feature type="compositionally biased region" description="Polar residues" evidence="12">
    <location>
        <begin position="225"/>
        <end position="244"/>
    </location>
</feature>
<evidence type="ECO:0000256" key="4">
    <source>
        <dbReference type="ARBA" id="ARBA00008926"/>
    </source>
</evidence>
<feature type="region of interest" description="Disordered" evidence="12">
    <location>
        <begin position="865"/>
        <end position="885"/>
    </location>
</feature>
<dbReference type="Gene3D" id="3.30.1610.10">
    <property type="entry name" value="Peptidase S59, nucleoporin"/>
    <property type="match status" value="1"/>
</dbReference>
<keyword evidence="11" id="KW-0539">Nucleus</keyword>
<dbReference type="Pfam" id="PF13634">
    <property type="entry name" value="Nucleoporin_FG"/>
    <property type="match status" value="2"/>
</dbReference>
<dbReference type="GO" id="GO:0034398">
    <property type="term" value="P:telomere tethering at nuclear periphery"/>
    <property type="evidence" value="ECO:0007669"/>
    <property type="project" value="TreeGrafter"/>
</dbReference>
<dbReference type="GO" id="GO:0044614">
    <property type="term" value="C:nuclear pore cytoplasmic filaments"/>
    <property type="evidence" value="ECO:0007669"/>
    <property type="project" value="TreeGrafter"/>
</dbReference>
<evidence type="ECO:0000313" key="15">
    <source>
        <dbReference type="Proteomes" id="UP000774326"/>
    </source>
</evidence>
<evidence type="ECO:0000256" key="12">
    <source>
        <dbReference type="SAM" id="MobiDB-lite"/>
    </source>
</evidence>
<comment type="caution">
    <text evidence="14">The sequence shown here is derived from an EMBL/GenBank/DDBJ whole genome shotgun (WGS) entry which is preliminary data.</text>
</comment>
<dbReference type="Pfam" id="PF04096">
    <property type="entry name" value="Nucleoporin2"/>
    <property type="match status" value="1"/>
</dbReference>
<evidence type="ECO:0000256" key="11">
    <source>
        <dbReference type="ARBA" id="ARBA00023242"/>
    </source>
</evidence>
<dbReference type="InterPro" id="IPR021967">
    <property type="entry name" value="Nup98_C"/>
</dbReference>
<dbReference type="GO" id="GO:0003723">
    <property type="term" value="F:RNA binding"/>
    <property type="evidence" value="ECO:0007669"/>
    <property type="project" value="TreeGrafter"/>
</dbReference>
<feature type="region of interest" description="Disordered" evidence="12">
    <location>
        <begin position="76"/>
        <end position="173"/>
    </location>
</feature>
<dbReference type="PROSITE" id="PS51434">
    <property type="entry name" value="NUP_C"/>
    <property type="match status" value="1"/>
</dbReference>
<keyword evidence="9" id="KW-0811">Translocation</keyword>
<organism evidence="14 15">
    <name type="scientific">Wickerhamomyces pijperi</name>
    <name type="common">Yeast</name>
    <name type="synonym">Pichia pijperi</name>
    <dbReference type="NCBI Taxonomy" id="599730"/>
    <lineage>
        <taxon>Eukaryota</taxon>
        <taxon>Fungi</taxon>
        <taxon>Dikarya</taxon>
        <taxon>Ascomycota</taxon>
        <taxon>Saccharomycotina</taxon>
        <taxon>Saccharomycetes</taxon>
        <taxon>Phaffomycetales</taxon>
        <taxon>Wickerhamomycetaceae</taxon>
        <taxon>Wickerhamomyces</taxon>
    </lineage>
</organism>
<gene>
    <name evidence="14" type="ORF">WICPIJ_005609</name>
</gene>
<dbReference type="Gene3D" id="1.25.40.690">
    <property type="match status" value="1"/>
</dbReference>
<evidence type="ECO:0000256" key="5">
    <source>
        <dbReference type="ARBA" id="ARBA00022448"/>
    </source>
</evidence>
<feature type="compositionally biased region" description="Polar residues" evidence="12">
    <location>
        <begin position="373"/>
        <end position="384"/>
    </location>
</feature>
<dbReference type="PANTHER" id="PTHR23198">
    <property type="entry name" value="NUCLEOPORIN"/>
    <property type="match status" value="1"/>
</dbReference>
<keyword evidence="15" id="KW-1185">Reference proteome</keyword>
<dbReference type="EMBL" id="JAEUBG010003142">
    <property type="protein sequence ID" value="KAH3683390.1"/>
    <property type="molecule type" value="Genomic_DNA"/>
</dbReference>
<evidence type="ECO:0000256" key="7">
    <source>
        <dbReference type="ARBA" id="ARBA00022816"/>
    </source>
</evidence>
<reference evidence="14" key="2">
    <citation type="submission" date="2021-01" db="EMBL/GenBank/DDBJ databases">
        <authorList>
            <person name="Schikora-Tamarit M.A."/>
        </authorList>
    </citation>
    <scope>NUCLEOTIDE SEQUENCE</scope>
    <source>
        <strain evidence="14">CBS2887</strain>
    </source>
</reference>
<dbReference type="PANTHER" id="PTHR23198:SF6">
    <property type="entry name" value="NUCLEAR PORE COMPLEX PROTEIN NUP98-NUP96"/>
    <property type="match status" value="1"/>
</dbReference>
<dbReference type="InterPro" id="IPR025574">
    <property type="entry name" value="Nucleoporin_FG_rpt"/>
</dbReference>
<comment type="subcellular location">
    <subcellularLocation>
        <location evidence="1">Nucleus membrane</location>
        <topology evidence="1">Peripheral membrane protein</topology>
        <orientation evidence="1">Cytoplasmic side</orientation>
    </subcellularLocation>
    <subcellularLocation>
        <location evidence="3">Nucleus membrane</location>
        <topology evidence="3">Peripheral membrane protein</topology>
        <orientation evidence="3">Nucleoplasmic side</orientation>
    </subcellularLocation>
    <subcellularLocation>
        <location evidence="2">Nucleus</location>
        <location evidence="2">Nuclear pore complex</location>
    </subcellularLocation>
</comment>
<feature type="compositionally biased region" description="Polar residues" evidence="12">
    <location>
        <begin position="444"/>
        <end position="487"/>
    </location>
</feature>
<dbReference type="GO" id="GO:0008139">
    <property type="term" value="F:nuclear localization sequence binding"/>
    <property type="evidence" value="ECO:0007669"/>
    <property type="project" value="TreeGrafter"/>
</dbReference>
<evidence type="ECO:0000256" key="10">
    <source>
        <dbReference type="ARBA" id="ARBA00023132"/>
    </source>
</evidence>
<dbReference type="GO" id="GO:0006606">
    <property type="term" value="P:protein import into nucleus"/>
    <property type="evidence" value="ECO:0007669"/>
    <property type="project" value="TreeGrafter"/>
</dbReference>
<feature type="region of interest" description="Disordered" evidence="12">
    <location>
        <begin position="359"/>
        <end position="384"/>
    </location>
</feature>
<dbReference type="InterPro" id="IPR036903">
    <property type="entry name" value="Nup98_auto-Pept-S59_dom_sf"/>
</dbReference>
<dbReference type="InterPro" id="IPR007230">
    <property type="entry name" value="Nup98_auto-Pept-S59_dom"/>
</dbReference>
<feature type="domain" description="Peptidase S59" evidence="13">
    <location>
        <begin position="499"/>
        <end position="649"/>
    </location>
</feature>
<feature type="region of interest" description="Disordered" evidence="12">
    <location>
        <begin position="1"/>
        <end position="55"/>
    </location>
</feature>
<evidence type="ECO:0000259" key="13">
    <source>
        <dbReference type="PROSITE" id="PS51434"/>
    </source>
</evidence>
<evidence type="ECO:0000256" key="3">
    <source>
        <dbReference type="ARBA" id="ARBA00004620"/>
    </source>
</evidence>
<feature type="region of interest" description="Disordered" evidence="12">
    <location>
        <begin position="438"/>
        <end position="487"/>
    </location>
</feature>
<dbReference type="GO" id="GO:0051028">
    <property type="term" value="P:mRNA transport"/>
    <property type="evidence" value="ECO:0007669"/>
    <property type="project" value="UniProtKB-KW"/>
</dbReference>
<dbReference type="InterPro" id="IPR037665">
    <property type="entry name" value="Nucleoporin_S59-like"/>
</dbReference>
<sequence>MFGNSFGQSNTNTAAGTGGGLFGSTNPPASNGFSFGNNNNTNTTAPTSGLFGNSASSTGTSGGLFGNKPAAPATGGLFGNNNTNASTTTASTGGLFGASAPSSTGGMFGNTTNTPATTTGGLFGNSSAAPAAPATSTGGLFGSKPAAPTGGLFGNTSTTPAQSTGGGLFGNSSTGASTTGGLFGSKPAAPATSGLFGSSSTPAASGGLFGSKPAAATPATGGMFGNSTNPAPTSGLFGNSTQQKTGGLFGNNTTNNSFGVGVASAPAAPAAAAPAVQQFNVKDLPKSITESTKASASSSSSSFSSSLKHSRKRSLSSSGVAVNNELLKSSIINKLSTTFISGVSKVNYNAEGLFSPRNNELITSSQSPSSESFTIQKKTPSSHTATILKSSHTFRSKNTTASDYLKLKVDPSRSEAMKLKLFGESGNAQKVRILGREEPEAVPTDNQSQNVQESTSKNQPPSDRDSTPVSTSATTKNSAESSSKPLQVQSEFTVVETTKDEYWCSPSISELSKYQLGQLTNVSNFAIGRKGYGTIWFQDPVDLSSFCGDLQTTLFGKIVRFKNKTVEVYPDGSVPFGSGLNVPAVITIEKLFPVIKTSSKAKPVDSTAPGLDKDYQLRLFVKKLKDQREMEFITYDPINGNWTFKVKHFSIWGIVDEDTVVIDLDEVREEEEKETQANKVKEQAATSTRVEVEDEEEEPMGVIRSQQPAPTFEETLLLKRQRIQSISEAIPGAFVLEKSFLEVTPPTSANIFPTESSQHSEDEDVIEGDEHAMVIASAPEEEEPLEEVDEKDYEPLDVSEDDFANLNAEPQLETSDDWDTQLEIAGKYNSAFGNSKLFQTLNGGVGGVKTLSALNRILYERELKEAEDKMDEDSEEEKPLDSQSQSTVVPLVNKEIVQDVYQAHRSQVSVSTGQGFPQIELNSEFQFKSLLASLKTYNTNTNEFHIWQLASILFDDHVTGTSDISNPTVAAKLLDTKRREGVISWLKGQVETELNIRFDSQNDSFEKIYTLIVQQKIPEACKLAYKTKNSHLAVLISLLGSNDPQVKESARAQLNDWKRNSVLQTIPRGIQSIYQLLAGGDSVLKPAAVTVDEPLSWRSKLLLVLSNGDLNQTLDVLFVKFIKSEHGVVKKDDLIYFELLKLYTFQHNSSCVASSILEFSKTEDVRVKWYVFNFLTHGPSKIPLPSALQLGDKLTVQLATQFESQGLLEQSLFTLLHHSNQITAKDLVTDFLNRNINKLTDSEIETALDSFHIPSTIIHTAKAKYFHSLSDFWSEATSLLNAGSIELAHDLIIKECAPDAVIDNSDKLLTLDLLIDRFPEDLPVKGWDTGLGVYKSYIRFHYDSNDKTALIHLLDHLATVQTSNFNINIATQIMSKRVAKEVLSLSGSADSLELDVEKIWNLPLSKSDLGFFKTLVRGREMGIVNTRMI</sequence>
<feature type="compositionally biased region" description="Low complexity" evidence="12">
    <location>
        <begin position="28"/>
        <end position="55"/>
    </location>
</feature>
<feature type="compositionally biased region" description="Low complexity" evidence="12">
    <location>
        <begin position="109"/>
        <end position="137"/>
    </location>
</feature>
<dbReference type="Proteomes" id="UP000774326">
    <property type="component" value="Unassembled WGS sequence"/>
</dbReference>
<evidence type="ECO:0000256" key="6">
    <source>
        <dbReference type="ARBA" id="ARBA00022813"/>
    </source>
</evidence>
<evidence type="ECO:0000256" key="1">
    <source>
        <dbReference type="ARBA" id="ARBA00004335"/>
    </source>
</evidence>
<dbReference type="GO" id="GO:0006405">
    <property type="term" value="P:RNA export from nucleus"/>
    <property type="evidence" value="ECO:0007669"/>
    <property type="project" value="TreeGrafter"/>
</dbReference>
<keyword evidence="7" id="KW-0509">mRNA transport</keyword>
<dbReference type="GO" id="GO:0044613">
    <property type="term" value="C:nuclear pore central transport channel"/>
    <property type="evidence" value="ECO:0007669"/>
    <property type="project" value="UniProtKB-ARBA"/>
</dbReference>
<proteinExistence type="inferred from homology"/>
<keyword evidence="8" id="KW-0653">Protein transport</keyword>
<name>A0A9P8TLS6_WICPI</name>
<accession>A0A9P8TLS6</accession>
<dbReference type="GO" id="GO:0017056">
    <property type="term" value="F:structural constituent of nuclear pore"/>
    <property type="evidence" value="ECO:0007669"/>
    <property type="project" value="InterPro"/>
</dbReference>
<dbReference type="SUPFAM" id="SSF82215">
    <property type="entry name" value="C-terminal autoproteolytic domain of nucleoporin nup98"/>
    <property type="match status" value="1"/>
</dbReference>
<feature type="region of interest" description="Disordered" evidence="12">
    <location>
        <begin position="220"/>
        <end position="252"/>
    </location>
</feature>
<reference evidence="14" key="1">
    <citation type="journal article" date="2021" name="Open Biol.">
        <title>Shared evolutionary footprints suggest mitochondrial oxidative damage underlies multiple complex I losses in fungi.</title>
        <authorList>
            <person name="Schikora-Tamarit M.A."/>
            <person name="Marcet-Houben M."/>
            <person name="Nosek J."/>
            <person name="Gabaldon T."/>
        </authorList>
    </citation>
    <scope>NUCLEOTIDE SEQUENCE</scope>
    <source>
        <strain evidence="14">CBS2887</strain>
    </source>
</reference>
<keyword evidence="10" id="KW-0906">Nuclear pore complex</keyword>